<dbReference type="EMBL" id="JAPNMI010000003">
    <property type="protein sequence ID" value="MCY0789407.1"/>
    <property type="molecule type" value="Genomic_DNA"/>
</dbReference>
<comment type="caution">
    <text evidence="2">The sequence shown here is derived from an EMBL/GenBank/DDBJ whole genome shotgun (WGS) entry which is preliminary data.</text>
</comment>
<reference evidence="2" key="1">
    <citation type="submission" date="2022-08" db="EMBL/GenBank/DDBJ databases">
        <authorList>
            <person name="Dale J.L."/>
        </authorList>
    </citation>
    <scope>NUCLEOTIDE SEQUENCE</scope>
    <source>
        <strain evidence="2">2022EL-00758</strain>
    </source>
</reference>
<dbReference type="AlphaFoldDB" id="A0A9Q4CNK3"/>
<protein>
    <submittedName>
        <fullName evidence="2">Uncharacterized protein</fullName>
    </submittedName>
</protein>
<dbReference type="RefSeq" id="WP_260249569.1">
    <property type="nucleotide sequence ID" value="NZ_BRRE01000004.1"/>
</dbReference>
<keyword evidence="1" id="KW-0472">Membrane</keyword>
<evidence type="ECO:0000313" key="2">
    <source>
        <dbReference type="EMBL" id="MCY0789407.1"/>
    </source>
</evidence>
<name>A0A9Q4CNK3_MORMO</name>
<keyword evidence="1" id="KW-1133">Transmembrane helix</keyword>
<sequence length="301" mass="33223">MPYKKYDPTWSGYMGDYLRGKVGINQLKPQHEFFDAIGLEKALRNNVQYEALISAEQGVEILEDIKPPEPVNSGDRYAMLRDRNRQANPFSTIFKYTDPVSPYAGTLHDTPGVIKLIGEFRSLGIDAKEFTAANGKTYIRISGHAGVRRIVTGTRYGANHPTMLNFGIGMQGLKDGIVKGVKFCLVFSFIYRGLEWAFKDEYHFADFLGNVTADMAKMALVAAGSAAIGSIALTVGLFGGSIIGVGIVVLGIGFGITVGLEYIDSKYGLSEKLIQYLREESKRTRTPQGDINKILHSFPRY</sequence>
<organism evidence="2 3">
    <name type="scientific">Morganella morganii</name>
    <name type="common">Proteus morganii</name>
    <dbReference type="NCBI Taxonomy" id="582"/>
    <lineage>
        <taxon>Bacteria</taxon>
        <taxon>Pseudomonadati</taxon>
        <taxon>Pseudomonadota</taxon>
        <taxon>Gammaproteobacteria</taxon>
        <taxon>Enterobacterales</taxon>
        <taxon>Morganellaceae</taxon>
        <taxon>Morganella</taxon>
    </lineage>
</organism>
<proteinExistence type="predicted"/>
<evidence type="ECO:0000313" key="3">
    <source>
        <dbReference type="Proteomes" id="UP001076655"/>
    </source>
</evidence>
<feature type="transmembrane region" description="Helical" evidence="1">
    <location>
        <begin position="242"/>
        <end position="263"/>
    </location>
</feature>
<gene>
    <name evidence="2" type="ORF">N0392_06870</name>
</gene>
<accession>A0A9Q4CNK3</accession>
<evidence type="ECO:0000256" key="1">
    <source>
        <dbReference type="SAM" id="Phobius"/>
    </source>
</evidence>
<feature type="transmembrane region" description="Helical" evidence="1">
    <location>
        <begin position="218"/>
        <end position="236"/>
    </location>
</feature>
<keyword evidence="1" id="KW-0812">Transmembrane</keyword>
<dbReference type="Proteomes" id="UP001076655">
    <property type="component" value="Unassembled WGS sequence"/>
</dbReference>